<evidence type="ECO:0000256" key="1">
    <source>
        <dbReference type="ARBA" id="ARBA00004479"/>
    </source>
</evidence>
<keyword evidence="3" id="KW-1015">Disulfide bond</keyword>
<dbReference type="InterPro" id="IPR051275">
    <property type="entry name" value="Cell_adhesion_signaling"/>
</dbReference>
<feature type="domain" description="Ig-like" evidence="6">
    <location>
        <begin position="342"/>
        <end position="431"/>
    </location>
</feature>
<feature type="domain" description="Ig-like" evidence="6">
    <location>
        <begin position="244"/>
        <end position="333"/>
    </location>
</feature>
<dbReference type="InterPro" id="IPR003599">
    <property type="entry name" value="Ig_sub"/>
</dbReference>
<organism evidence="7">
    <name type="scientific">Magallana gigas</name>
    <name type="common">Pacific oyster</name>
    <name type="synonym">Crassostrea gigas</name>
    <dbReference type="NCBI Taxonomy" id="29159"/>
    <lineage>
        <taxon>Eukaryota</taxon>
        <taxon>Metazoa</taxon>
        <taxon>Spiralia</taxon>
        <taxon>Lophotrochozoa</taxon>
        <taxon>Mollusca</taxon>
        <taxon>Bivalvia</taxon>
        <taxon>Autobranchia</taxon>
        <taxon>Pteriomorphia</taxon>
        <taxon>Ostreida</taxon>
        <taxon>Ostreoidea</taxon>
        <taxon>Ostreidae</taxon>
        <taxon>Magallana</taxon>
    </lineage>
</organism>
<accession>K1R4A6</accession>
<dbReference type="InterPro" id="IPR013783">
    <property type="entry name" value="Ig-like_fold"/>
</dbReference>
<sequence>MYTRVQKRGRTTEVVIPAEQRLDGLSCYCTAQASGFQASSKPALVSVRYIPTDYPQISRTATSVSVGSPVVLRCSLSSAGNPPVTWSWFCNDVMVNKGVNQMGKSTELSFLAEQNDDKKGCYCRAKNSLSVTGRYDEKSSDSYIRIIGTPIVSSVRQSEKGGISPVAFGVTLAFLLVVIVTCLVVIVIQHKRIPKESSLTSWFLVKIGRRSNLESQIQDTKCTIEEHSYEVLTTGNQSKAYQLPTPYLTLNDNNVTEGQPIALRCSIYSPEPQPVTWYWRCGDSNMTGNASVGLHDTVLTFPSDRKYNGVVCYCKVRPSAANDSYSKMSNHLTINVRSYQLPTPYLTLNDNNVTEGQPIALRCSIYSPEPQPVTWYWRCGDSNMTGNASVGLHDTVLTFPSDRKYNGVVCYCKVRPSAANDSYSKMSNHLTINVRYTPRSIPFLNASNTAVVAGEEITLQCTLDTLGNPQVTWTWKCGRYAVYNQRTVNVNATSKLILKGEPDLNNKVCHCVARNYFLHYEAASNAVSLSVYCT</sequence>
<keyword evidence="4" id="KW-0325">Glycoprotein</keyword>
<reference evidence="7" key="1">
    <citation type="journal article" date="2012" name="Nature">
        <title>The oyster genome reveals stress adaptation and complexity of shell formation.</title>
        <authorList>
            <person name="Zhang G."/>
            <person name="Fang X."/>
            <person name="Guo X."/>
            <person name="Li L."/>
            <person name="Luo R."/>
            <person name="Xu F."/>
            <person name="Yang P."/>
            <person name="Zhang L."/>
            <person name="Wang X."/>
            <person name="Qi H."/>
            <person name="Xiong Z."/>
            <person name="Que H."/>
            <person name="Xie Y."/>
            <person name="Holland P.W."/>
            <person name="Paps J."/>
            <person name="Zhu Y."/>
            <person name="Wu F."/>
            <person name="Chen Y."/>
            <person name="Wang J."/>
            <person name="Peng C."/>
            <person name="Meng J."/>
            <person name="Yang L."/>
            <person name="Liu J."/>
            <person name="Wen B."/>
            <person name="Zhang N."/>
            <person name="Huang Z."/>
            <person name="Zhu Q."/>
            <person name="Feng Y."/>
            <person name="Mount A."/>
            <person name="Hedgecock D."/>
            <person name="Xu Z."/>
            <person name="Liu Y."/>
            <person name="Domazet-Loso T."/>
            <person name="Du Y."/>
            <person name="Sun X."/>
            <person name="Zhang S."/>
            <person name="Liu B."/>
            <person name="Cheng P."/>
            <person name="Jiang X."/>
            <person name="Li J."/>
            <person name="Fan D."/>
            <person name="Wang W."/>
            <person name="Fu W."/>
            <person name="Wang T."/>
            <person name="Wang B."/>
            <person name="Zhang J."/>
            <person name="Peng Z."/>
            <person name="Li Y."/>
            <person name="Li N."/>
            <person name="Wang J."/>
            <person name="Chen M."/>
            <person name="He Y."/>
            <person name="Tan F."/>
            <person name="Song X."/>
            <person name="Zheng Q."/>
            <person name="Huang R."/>
            <person name="Yang H."/>
            <person name="Du X."/>
            <person name="Chen L."/>
            <person name="Yang M."/>
            <person name="Gaffney P.M."/>
            <person name="Wang S."/>
            <person name="Luo L."/>
            <person name="She Z."/>
            <person name="Ming Y."/>
            <person name="Huang W."/>
            <person name="Zhang S."/>
            <person name="Huang B."/>
            <person name="Zhang Y."/>
            <person name="Qu T."/>
            <person name="Ni P."/>
            <person name="Miao G."/>
            <person name="Wang J."/>
            <person name="Wang Q."/>
            <person name="Steinberg C.E."/>
            <person name="Wang H."/>
            <person name="Li N."/>
            <person name="Qian L."/>
            <person name="Zhang G."/>
            <person name="Li Y."/>
            <person name="Yang H."/>
            <person name="Liu X."/>
            <person name="Wang J."/>
            <person name="Yin Y."/>
            <person name="Wang J."/>
        </authorList>
    </citation>
    <scope>NUCLEOTIDE SEQUENCE [LARGE SCALE GENOMIC DNA]</scope>
    <source>
        <strain evidence="7">05x7-T-G4-1.051#20</strain>
    </source>
</reference>
<evidence type="ECO:0000256" key="4">
    <source>
        <dbReference type="ARBA" id="ARBA00023180"/>
    </source>
</evidence>
<feature type="domain" description="Ig-like" evidence="6">
    <location>
        <begin position="438"/>
        <end position="530"/>
    </location>
</feature>
<dbReference type="PANTHER" id="PTHR11640">
    <property type="entry name" value="NEPHRIN"/>
    <property type="match status" value="1"/>
</dbReference>
<dbReference type="InParanoid" id="K1R4A6"/>
<dbReference type="GO" id="GO:0005911">
    <property type="term" value="C:cell-cell junction"/>
    <property type="evidence" value="ECO:0007669"/>
    <property type="project" value="TreeGrafter"/>
</dbReference>
<dbReference type="InterPro" id="IPR007110">
    <property type="entry name" value="Ig-like_dom"/>
</dbReference>
<dbReference type="SMART" id="SM00409">
    <property type="entry name" value="IG"/>
    <property type="match status" value="4"/>
</dbReference>
<dbReference type="Gene3D" id="2.60.40.10">
    <property type="entry name" value="Immunoglobulins"/>
    <property type="match status" value="4"/>
</dbReference>
<evidence type="ECO:0000256" key="3">
    <source>
        <dbReference type="ARBA" id="ARBA00023157"/>
    </source>
</evidence>
<dbReference type="PANTHER" id="PTHR11640:SF31">
    <property type="entry name" value="IRREGULAR CHIASM C-ROUGHEST PROTEIN-RELATED"/>
    <property type="match status" value="1"/>
</dbReference>
<evidence type="ECO:0000313" key="7">
    <source>
        <dbReference type="EMBL" id="EKC38354.1"/>
    </source>
</evidence>
<evidence type="ECO:0000256" key="5">
    <source>
        <dbReference type="ARBA" id="ARBA00023319"/>
    </source>
</evidence>
<feature type="domain" description="Ig-like" evidence="6">
    <location>
        <begin position="55"/>
        <end position="141"/>
    </location>
</feature>
<dbReference type="SUPFAM" id="SSF48726">
    <property type="entry name" value="Immunoglobulin"/>
    <property type="match status" value="4"/>
</dbReference>
<comment type="subcellular location">
    <subcellularLocation>
        <location evidence="1">Membrane</location>
        <topology evidence="1">Single-pass type I membrane protein</topology>
    </subcellularLocation>
</comment>
<dbReference type="PROSITE" id="PS50835">
    <property type="entry name" value="IG_LIKE"/>
    <property type="match status" value="4"/>
</dbReference>
<dbReference type="Pfam" id="PF13895">
    <property type="entry name" value="Ig_2"/>
    <property type="match status" value="1"/>
</dbReference>
<dbReference type="AlphaFoldDB" id="K1R4A6"/>
<dbReference type="InterPro" id="IPR036179">
    <property type="entry name" value="Ig-like_dom_sf"/>
</dbReference>
<dbReference type="EMBL" id="JH818278">
    <property type="protein sequence ID" value="EKC38354.1"/>
    <property type="molecule type" value="Genomic_DNA"/>
</dbReference>
<dbReference type="GO" id="GO:0098609">
    <property type="term" value="P:cell-cell adhesion"/>
    <property type="evidence" value="ECO:0007669"/>
    <property type="project" value="TreeGrafter"/>
</dbReference>
<protein>
    <submittedName>
        <fullName evidence="7">Basement membrane-specific heparan sulfate proteoglycan core protein</fullName>
    </submittedName>
</protein>
<keyword evidence="2" id="KW-0472">Membrane</keyword>
<evidence type="ECO:0000259" key="6">
    <source>
        <dbReference type="PROSITE" id="PS50835"/>
    </source>
</evidence>
<keyword evidence="5" id="KW-0393">Immunoglobulin domain</keyword>
<proteinExistence type="predicted"/>
<gene>
    <name evidence="7" type="ORF">CGI_10021792</name>
</gene>
<dbReference type="GO" id="GO:0050839">
    <property type="term" value="F:cell adhesion molecule binding"/>
    <property type="evidence" value="ECO:0007669"/>
    <property type="project" value="TreeGrafter"/>
</dbReference>
<name>K1R4A6_MAGGI</name>
<dbReference type="HOGENOM" id="CLU_510249_0_0_1"/>
<evidence type="ECO:0000256" key="2">
    <source>
        <dbReference type="ARBA" id="ARBA00023136"/>
    </source>
</evidence>
<dbReference type="GO" id="GO:0005886">
    <property type="term" value="C:plasma membrane"/>
    <property type="evidence" value="ECO:0007669"/>
    <property type="project" value="TreeGrafter"/>
</dbReference>